<evidence type="ECO:0000256" key="2">
    <source>
        <dbReference type="ARBA" id="ARBA00022692"/>
    </source>
</evidence>
<dbReference type="InterPro" id="IPR036259">
    <property type="entry name" value="MFS_trans_sf"/>
</dbReference>
<name>A0A6H0XNY1_9PEZI</name>
<dbReference type="PROSITE" id="PS50850">
    <property type="entry name" value="MFS"/>
    <property type="match status" value="1"/>
</dbReference>
<dbReference type="InterPro" id="IPR011701">
    <property type="entry name" value="MFS"/>
</dbReference>
<evidence type="ECO:0000256" key="4">
    <source>
        <dbReference type="ARBA" id="ARBA00023136"/>
    </source>
</evidence>
<dbReference type="EMBL" id="CP051139">
    <property type="protein sequence ID" value="QIW96422.1"/>
    <property type="molecule type" value="Genomic_DNA"/>
</dbReference>
<feature type="transmembrane region" description="Helical" evidence="5">
    <location>
        <begin position="265"/>
        <end position="283"/>
    </location>
</feature>
<feature type="transmembrane region" description="Helical" evidence="5">
    <location>
        <begin position="407"/>
        <end position="430"/>
    </location>
</feature>
<evidence type="ECO:0000313" key="8">
    <source>
        <dbReference type="Proteomes" id="UP000503462"/>
    </source>
</evidence>
<organism evidence="7 8">
    <name type="scientific">Peltaster fructicola</name>
    <dbReference type="NCBI Taxonomy" id="286661"/>
    <lineage>
        <taxon>Eukaryota</taxon>
        <taxon>Fungi</taxon>
        <taxon>Dikarya</taxon>
        <taxon>Ascomycota</taxon>
        <taxon>Pezizomycotina</taxon>
        <taxon>Dothideomycetes</taxon>
        <taxon>Dothideomycetes incertae sedis</taxon>
        <taxon>Peltaster</taxon>
    </lineage>
</organism>
<feature type="transmembrane region" description="Helical" evidence="5">
    <location>
        <begin position="155"/>
        <end position="177"/>
    </location>
</feature>
<feature type="transmembrane region" description="Helical" evidence="5">
    <location>
        <begin position="344"/>
        <end position="366"/>
    </location>
</feature>
<keyword evidence="2 5" id="KW-0812">Transmembrane</keyword>
<proteinExistence type="predicted"/>
<dbReference type="AlphaFoldDB" id="A0A6H0XNY1"/>
<feature type="transmembrane region" description="Helical" evidence="5">
    <location>
        <begin position="378"/>
        <end position="400"/>
    </location>
</feature>
<dbReference type="GO" id="GO:0022857">
    <property type="term" value="F:transmembrane transporter activity"/>
    <property type="evidence" value="ECO:0007669"/>
    <property type="project" value="InterPro"/>
</dbReference>
<comment type="subcellular location">
    <subcellularLocation>
        <location evidence="1">Membrane</location>
        <topology evidence="1">Multi-pass membrane protein</topology>
    </subcellularLocation>
</comment>
<feature type="transmembrane region" description="Helical" evidence="5">
    <location>
        <begin position="102"/>
        <end position="123"/>
    </location>
</feature>
<keyword evidence="4 5" id="KW-0472">Membrane</keyword>
<evidence type="ECO:0000256" key="3">
    <source>
        <dbReference type="ARBA" id="ARBA00022989"/>
    </source>
</evidence>
<keyword evidence="8" id="KW-1185">Reference proteome</keyword>
<feature type="transmembrane region" description="Helical" evidence="5">
    <location>
        <begin position="130"/>
        <end position="149"/>
    </location>
</feature>
<feature type="domain" description="Major facilitator superfamily (MFS) profile" evidence="6">
    <location>
        <begin position="62"/>
        <end position="466"/>
    </location>
</feature>
<accession>A0A6H0XNY1</accession>
<dbReference type="PANTHER" id="PTHR23502">
    <property type="entry name" value="MAJOR FACILITATOR SUPERFAMILY"/>
    <property type="match status" value="1"/>
</dbReference>
<reference evidence="7 8" key="1">
    <citation type="journal article" date="2016" name="Sci. Rep.">
        <title>Peltaster fructicola genome reveals evolution from an invasive phytopathogen to an ectophytic parasite.</title>
        <authorList>
            <person name="Xu C."/>
            <person name="Chen H."/>
            <person name="Gleason M.L."/>
            <person name="Xu J.R."/>
            <person name="Liu H."/>
            <person name="Zhang R."/>
            <person name="Sun G."/>
        </authorList>
    </citation>
    <scope>NUCLEOTIDE SEQUENCE [LARGE SCALE GENOMIC DNA]</scope>
    <source>
        <strain evidence="7 8">LNHT1506</strain>
    </source>
</reference>
<feature type="transmembrane region" description="Helical" evidence="5">
    <location>
        <begin position="442"/>
        <end position="463"/>
    </location>
</feature>
<gene>
    <name evidence="7" type="ORF">AMS68_001940</name>
</gene>
<dbReference type="GO" id="GO:0005886">
    <property type="term" value="C:plasma membrane"/>
    <property type="evidence" value="ECO:0007669"/>
    <property type="project" value="TreeGrafter"/>
</dbReference>
<dbReference type="InterPro" id="IPR020846">
    <property type="entry name" value="MFS_dom"/>
</dbReference>
<dbReference type="OrthoDB" id="5403280at2759"/>
<protein>
    <recommendedName>
        <fullName evidence="6">Major facilitator superfamily (MFS) profile domain-containing protein</fullName>
    </recommendedName>
</protein>
<feature type="transmembrane region" description="Helical" evidence="5">
    <location>
        <begin position="189"/>
        <end position="209"/>
    </location>
</feature>
<evidence type="ECO:0000256" key="1">
    <source>
        <dbReference type="ARBA" id="ARBA00004141"/>
    </source>
</evidence>
<keyword evidence="3 5" id="KW-1133">Transmembrane helix</keyword>
<evidence type="ECO:0000256" key="5">
    <source>
        <dbReference type="SAM" id="Phobius"/>
    </source>
</evidence>
<dbReference type="PANTHER" id="PTHR23502:SF52">
    <property type="entry name" value="MULTIDRUG TRANSPORTER, PUTATIVE (AFU_ORTHOLOGUE AFUA_2G17730)-RELATED"/>
    <property type="match status" value="1"/>
</dbReference>
<sequence>MAGIPGDIWLNRSASAITSKSVDGTDNDGPTNTAPSVEILRFEGHHSKYNPVRWTKSRKWLVTGIALLGTLLLPLNGTSITVAAGQINADFGVSDADFPNSYWVVTSWSVGGGIFIIFFLPLMEDLGVKAGYIIVYIVFYCMVIGQAVAQNYATLIVTRFFSGGCVALLANTISSMIPDVWETDEERSVPVGIYILFYVVGSTLGPVAFAPVMQYLNDWRWIFYIQLIVYGVVGPVAFLLIRETRGSVILRRHAKKIRTETDKEVWAEAELANTLFGTVFLFTQSTTQVFDNLYDWQEYSSGYVQGAIVIGEILGWAATFYSTRVYLQSKYRNTEMLGTPIPEARLYVSIPASFIGLAGGMFVYAWTSYPSLPWIAPAIGLGMVGFGIQVVISAVADYVFDAYAVSAYAGSAVSAVAFGENIVAGFLPLATQSMYTNLGLQWASTLLAFIGVGLSMIPIIFVWKGRWLRAKSPYMQG</sequence>
<dbReference type="Gene3D" id="1.20.1250.20">
    <property type="entry name" value="MFS general substrate transporter like domains"/>
    <property type="match status" value="1"/>
</dbReference>
<dbReference type="Proteomes" id="UP000503462">
    <property type="component" value="Chromosome 1"/>
</dbReference>
<feature type="transmembrane region" description="Helical" evidence="5">
    <location>
        <begin position="60"/>
        <end position="82"/>
    </location>
</feature>
<dbReference type="Pfam" id="PF07690">
    <property type="entry name" value="MFS_1"/>
    <property type="match status" value="1"/>
</dbReference>
<evidence type="ECO:0000259" key="6">
    <source>
        <dbReference type="PROSITE" id="PS50850"/>
    </source>
</evidence>
<feature type="transmembrane region" description="Helical" evidence="5">
    <location>
        <begin position="221"/>
        <end position="241"/>
    </location>
</feature>
<feature type="transmembrane region" description="Helical" evidence="5">
    <location>
        <begin position="303"/>
        <end position="323"/>
    </location>
</feature>
<evidence type="ECO:0000313" key="7">
    <source>
        <dbReference type="EMBL" id="QIW96422.1"/>
    </source>
</evidence>
<dbReference type="SUPFAM" id="SSF103473">
    <property type="entry name" value="MFS general substrate transporter"/>
    <property type="match status" value="1"/>
</dbReference>